<dbReference type="OrthoDB" id="506370at2"/>
<evidence type="ECO:0000256" key="5">
    <source>
        <dbReference type="ARBA" id="ARBA00035013"/>
    </source>
</evidence>
<evidence type="ECO:0000313" key="9">
    <source>
        <dbReference type="Proteomes" id="UP000072421"/>
    </source>
</evidence>
<comment type="cofactor">
    <cofactor evidence="1">
        <name>Fe(2+)</name>
        <dbReference type="ChEBI" id="CHEBI:29033"/>
    </cofactor>
</comment>
<dbReference type="PATRIC" id="fig|158899.10.peg.4616"/>
<dbReference type="CDD" id="cd16349">
    <property type="entry name" value="VOC_like"/>
    <property type="match status" value="1"/>
</dbReference>
<reference evidence="8 9" key="1">
    <citation type="submission" date="2015-11" db="EMBL/GenBank/DDBJ databases">
        <title>Exploring the genomic traits of fungus-feeding bacterial genus Collimonas.</title>
        <authorList>
            <person name="Song C."/>
            <person name="Schmidt R."/>
            <person name="de Jager V."/>
            <person name="Krzyzanowska D."/>
            <person name="Jongedijk E."/>
            <person name="Cankar K."/>
            <person name="Beekwilder J."/>
            <person name="van Veen A."/>
            <person name="de Boer W."/>
            <person name="van Veen J.A."/>
            <person name="Garbeva P."/>
        </authorList>
    </citation>
    <scope>NUCLEOTIDE SEQUENCE [LARGE SCALE GENOMIC DNA]</scope>
    <source>
        <strain evidence="8 9">Ter6</strain>
    </source>
</reference>
<evidence type="ECO:0000256" key="2">
    <source>
        <dbReference type="ARBA" id="ARBA00022964"/>
    </source>
</evidence>
<sequence length="349" mass="38433">MSSTNLPTNLQYMLTSLLGAEHANQLSNLLQIPASTLRPRADTVSRIEIAQALNMLLFEKLLKAVPQGNDYVQDSVRAGNKIRFDHGALRTVLGISTGTLPAGEAAFTRILRPLGYRVNGVYPLQRISMTGRAYAHEDDAEEIAQFFLSELHPHHFSSEFQATVNKVLSTSQDPVDTHSAQLLQQLGNDKSLPLADALALLPVLVTCFDRQHALPSIAEYQVLLAESAEMAWISTEGNAFNHATDRVANVEQVADAQRALGRAIKEKIEVSRNGRVRQTAFRASTVTRPMRDDNGAMVEMKVPGSFYEFISRDRYLDEETRQEKLDLTFDSGNAQGIFKMTASAGAASC</sequence>
<evidence type="ECO:0000256" key="7">
    <source>
        <dbReference type="ARBA" id="ARBA00035045"/>
    </source>
</evidence>
<evidence type="ECO:0000256" key="6">
    <source>
        <dbReference type="ARBA" id="ARBA00035023"/>
    </source>
</evidence>
<evidence type="ECO:0000256" key="4">
    <source>
        <dbReference type="ARBA" id="ARBA00023004"/>
    </source>
</evidence>
<dbReference type="GO" id="GO:0051213">
    <property type="term" value="F:dioxygenase activity"/>
    <property type="evidence" value="ECO:0007669"/>
    <property type="project" value="UniProtKB-KW"/>
</dbReference>
<accession>A0A127PHP3</accession>
<protein>
    <recommendedName>
        <fullName evidence="6">2-oxoadipate dioxygenase/decarboxylase</fullName>
        <ecNumber evidence="6">1.13.11.93</ecNumber>
    </recommendedName>
    <alternativeName>
        <fullName evidence="7">2-hydroxyglutarate synthase</fullName>
    </alternativeName>
</protein>
<dbReference type="PANTHER" id="PTHR31136:SF5">
    <property type="entry name" value="2-OXOADIPATE DIOXYGENASE_DECARBOXYLASE, CHLOROPLASTIC"/>
    <property type="match status" value="1"/>
</dbReference>
<evidence type="ECO:0000256" key="1">
    <source>
        <dbReference type="ARBA" id="ARBA00001954"/>
    </source>
</evidence>
<proteinExistence type="inferred from homology"/>
<evidence type="ECO:0000313" key="8">
    <source>
        <dbReference type="EMBL" id="AMO97253.1"/>
    </source>
</evidence>
<gene>
    <name evidence="8" type="ORF">CFter6_4670</name>
</gene>
<name>A0A127PHP3_9BURK</name>
<evidence type="ECO:0000256" key="3">
    <source>
        <dbReference type="ARBA" id="ARBA00023002"/>
    </source>
</evidence>
<dbReference type="AlphaFoldDB" id="A0A127PHP3"/>
<dbReference type="InterPro" id="IPR009770">
    <property type="entry name" value="HGLS"/>
</dbReference>
<dbReference type="SMART" id="SM01150">
    <property type="entry name" value="DUF1338"/>
    <property type="match status" value="1"/>
</dbReference>
<dbReference type="Gene3D" id="3.10.180.50">
    <property type="match status" value="1"/>
</dbReference>
<organism evidence="8">
    <name type="scientific">Collimonas fungivorans</name>
    <dbReference type="NCBI Taxonomy" id="158899"/>
    <lineage>
        <taxon>Bacteria</taxon>
        <taxon>Pseudomonadati</taxon>
        <taxon>Pseudomonadota</taxon>
        <taxon>Betaproteobacteria</taxon>
        <taxon>Burkholderiales</taxon>
        <taxon>Oxalobacteraceae</taxon>
        <taxon>Collimonas</taxon>
    </lineage>
</organism>
<keyword evidence="4" id="KW-0408">Iron</keyword>
<dbReference type="EMBL" id="CP013232">
    <property type="protein sequence ID" value="AMO97253.1"/>
    <property type="molecule type" value="Genomic_DNA"/>
</dbReference>
<keyword evidence="2" id="KW-0223">Dioxygenase</keyword>
<dbReference type="EC" id="1.13.11.93" evidence="6"/>
<comment type="similarity">
    <text evidence="5">Belongs to the 2-oxoadipate dioxygenase/decarboxylase family.</text>
</comment>
<dbReference type="Pfam" id="PF07063">
    <property type="entry name" value="HGLS"/>
    <property type="match status" value="1"/>
</dbReference>
<dbReference type="Proteomes" id="UP000072421">
    <property type="component" value="Chromosome"/>
</dbReference>
<dbReference type="PANTHER" id="PTHR31136">
    <property type="entry name" value="DUF1338 DOMAIN-CONTAINING PROTEIN"/>
    <property type="match status" value="1"/>
</dbReference>
<keyword evidence="3" id="KW-0560">Oxidoreductase</keyword>